<dbReference type="OrthoDB" id="3063716at2759"/>
<feature type="compositionally biased region" description="Pro residues" evidence="1">
    <location>
        <begin position="114"/>
        <end position="127"/>
    </location>
</feature>
<gene>
    <name evidence="2" type="ORF">CPB84DRAFT_1845116</name>
</gene>
<accession>A0A9P5NSH4</accession>
<dbReference type="Proteomes" id="UP000724874">
    <property type="component" value="Unassembled WGS sequence"/>
</dbReference>
<sequence>MNSYLEVFGQQAITTAFEMIPRFSNPHLLPQLTEIVSRSEIYASNDIDTNELTEYNSDLYSQFHKCFKYVLSQPHPEANLSRKRKREEEAVLENGTSQGLIPFRLVSSTLPPLPISILPPPPPPPLTREPDVEDDEEQALLRKWRAEAASLEAETILRESNTNKLLRHSDKTSKLRYLRATSDYTQTNLMIIRTPQRHRKTRPPIPLPNISAFPYVPDISTISLPPVQSRGNPVCGIKEK</sequence>
<dbReference type="AlphaFoldDB" id="A0A9P5NSH4"/>
<keyword evidence="3" id="KW-1185">Reference proteome</keyword>
<feature type="region of interest" description="Disordered" evidence="1">
    <location>
        <begin position="114"/>
        <end position="133"/>
    </location>
</feature>
<evidence type="ECO:0000313" key="3">
    <source>
        <dbReference type="Proteomes" id="UP000724874"/>
    </source>
</evidence>
<reference evidence="2" key="1">
    <citation type="submission" date="2020-11" db="EMBL/GenBank/DDBJ databases">
        <authorList>
            <consortium name="DOE Joint Genome Institute"/>
            <person name="Ahrendt S."/>
            <person name="Riley R."/>
            <person name="Andreopoulos W."/>
            <person name="LaButti K."/>
            <person name="Pangilinan J."/>
            <person name="Ruiz-duenas F.J."/>
            <person name="Barrasa J.M."/>
            <person name="Sanchez-Garcia M."/>
            <person name="Camarero S."/>
            <person name="Miyauchi S."/>
            <person name="Serrano A."/>
            <person name="Linde D."/>
            <person name="Babiker R."/>
            <person name="Drula E."/>
            <person name="Ayuso-Fernandez I."/>
            <person name="Pacheco R."/>
            <person name="Padilla G."/>
            <person name="Ferreira P."/>
            <person name="Barriuso J."/>
            <person name="Kellner H."/>
            <person name="Castanera R."/>
            <person name="Alfaro M."/>
            <person name="Ramirez L."/>
            <person name="Pisabarro A.G."/>
            <person name="Kuo A."/>
            <person name="Tritt A."/>
            <person name="Lipzen A."/>
            <person name="He G."/>
            <person name="Yan M."/>
            <person name="Ng V."/>
            <person name="Cullen D."/>
            <person name="Martin F."/>
            <person name="Rosso M.-N."/>
            <person name="Henrissat B."/>
            <person name="Hibbett D."/>
            <person name="Martinez A.T."/>
            <person name="Grigoriev I.V."/>
        </authorList>
    </citation>
    <scope>NUCLEOTIDE SEQUENCE</scope>
    <source>
        <strain evidence="2">AH 44721</strain>
    </source>
</reference>
<proteinExistence type="predicted"/>
<comment type="caution">
    <text evidence="2">The sequence shown here is derived from an EMBL/GenBank/DDBJ whole genome shotgun (WGS) entry which is preliminary data.</text>
</comment>
<evidence type="ECO:0000256" key="1">
    <source>
        <dbReference type="SAM" id="MobiDB-lite"/>
    </source>
</evidence>
<dbReference type="EMBL" id="JADNYJ010000024">
    <property type="protein sequence ID" value="KAF8905027.1"/>
    <property type="molecule type" value="Genomic_DNA"/>
</dbReference>
<organism evidence="2 3">
    <name type="scientific">Gymnopilus junonius</name>
    <name type="common">Spectacular rustgill mushroom</name>
    <name type="synonym">Gymnopilus spectabilis subsp. junonius</name>
    <dbReference type="NCBI Taxonomy" id="109634"/>
    <lineage>
        <taxon>Eukaryota</taxon>
        <taxon>Fungi</taxon>
        <taxon>Dikarya</taxon>
        <taxon>Basidiomycota</taxon>
        <taxon>Agaricomycotina</taxon>
        <taxon>Agaricomycetes</taxon>
        <taxon>Agaricomycetidae</taxon>
        <taxon>Agaricales</taxon>
        <taxon>Agaricineae</taxon>
        <taxon>Hymenogastraceae</taxon>
        <taxon>Gymnopilus</taxon>
    </lineage>
</organism>
<protein>
    <submittedName>
        <fullName evidence="2">Uncharacterized protein</fullName>
    </submittedName>
</protein>
<name>A0A9P5NSH4_GYMJU</name>
<evidence type="ECO:0000313" key="2">
    <source>
        <dbReference type="EMBL" id="KAF8905027.1"/>
    </source>
</evidence>